<evidence type="ECO:0000313" key="1">
    <source>
        <dbReference type="EMBL" id="CEK98937.1"/>
    </source>
</evidence>
<protein>
    <submittedName>
        <fullName evidence="1">Uncharacterized protein</fullName>
    </submittedName>
</protein>
<organism evidence="1">
    <name type="scientific">Arion vulgaris</name>
    <dbReference type="NCBI Taxonomy" id="1028688"/>
    <lineage>
        <taxon>Eukaryota</taxon>
        <taxon>Metazoa</taxon>
        <taxon>Spiralia</taxon>
        <taxon>Lophotrochozoa</taxon>
        <taxon>Mollusca</taxon>
        <taxon>Gastropoda</taxon>
        <taxon>Heterobranchia</taxon>
        <taxon>Euthyneura</taxon>
        <taxon>Panpulmonata</taxon>
        <taxon>Eupulmonata</taxon>
        <taxon>Stylommatophora</taxon>
        <taxon>Helicina</taxon>
        <taxon>Arionoidea</taxon>
        <taxon>Arionidae</taxon>
        <taxon>Arion</taxon>
    </lineage>
</organism>
<name>A0A0B7C197_9EUPU</name>
<reference evidence="1" key="1">
    <citation type="submission" date="2014-12" db="EMBL/GenBank/DDBJ databases">
        <title>Insight into the proteome of Arion vulgaris.</title>
        <authorList>
            <person name="Aradska J."/>
            <person name="Bulat T."/>
            <person name="Smidak R."/>
            <person name="Sarate P."/>
            <person name="Gangsoo J."/>
            <person name="Sialana F."/>
            <person name="Bilban M."/>
            <person name="Lubec G."/>
        </authorList>
    </citation>
    <scope>NUCLEOTIDE SEQUENCE</scope>
    <source>
        <tissue evidence="1">Skin</tissue>
    </source>
</reference>
<gene>
    <name evidence="1" type="primary">ORF220010</name>
</gene>
<feature type="non-terminal residue" evidence="1">
    <location>
        <position position="1"/>
    </location>
</feature>
<feature type="non-terminal residue" evidence="1">
    <location>
        <position position="71"/>
    </location>
</feature>
<sequence>WMYGLVKCTCADKFVILYKSLVNCNCCQGELLPLSREIVTVVHGNCNCFLGELQPFPWEIAAIFLRNLTVS</sequence>
<proteinExistence type="predicted"/>
<dbReference type="AlphaFoldDB" id="A0A0B7C197"/>
<dbReference type="EMBL" id="HACG01052066">
    <property type="protein sequence ID" value="CEK98937.1"/>
    <property type="molecule type" value="Transcribed_RNA"/>
</dbReference>
<accession>A0A0B7C197</accession>